<evidence type="ECO:0000313" key="5">
    <source>
        <dbReference type="EMBL" id="SLM88335.1"/>
    </source>
</evidence>
<name>A0A1X6WTP6_9MICO</name>
<accession>A0A1X6WTP6</accession>
<dbReference type="PRINTS" id="PR00455">
    <property type="entry name" value="HTHTETR"/>
</dbReference>
<reference evidence="6" key="1">
    <citation type="submission" date="2017-02" db="EMBL/GenBank/DDBJ databases">
        <authorList>
            <person name="Dridi B."/>
        </authorList>
    </citation>
    <scope>NUCLEOTIDE SEQUENCE [LARGE SCALE GENOMIC DNA]</scope>
    <source>
        <strain evidence="6">B Co 03.10</strain>
    </source>
</reference>
<gene>
    <name evidence="5" type="ORF">FM105_00100</name>
</gene>
<dbReference type="Gene3D" id="1.10.357.10">
    <property type="entry name" value="Tetracycline Repressor, domain 2"/>
    <property type="match status" value="1"/>
</dbReference>
<evidence type="ECO:0000256" key="1">
    <source>
        <dbReference type="ARBA" id="ARBA00023125"/>
    </source>
</evidence>
<feature type="domain" description="HTH tetR-type" evidence="4">
    <location>
        <begin position="8"/>
        <end position="68"/>
    </location>
</feature>
<organism evidence="5 6">
    <name type="scientific">Brevibacterium yomogidense</name>
    <dbReference type="NCBI Taxonomy" id="946573"/>
    <lineage>
        <taxon>Bacteria</taxon>
        <taxon>Bacillati</taxon>
        <taxon>Actinomycetota</taxon>
        <taxon>Actinomycetes</taxon>
        <taxon>Micrococcales</taxon>
        <taxon>Brevibacteriaceae</taxon>
        <taxon>Brevibacterium</taxon>
    </lineage>
</organism>
<dbReference type="AlphaFoldDB" id="A0A1X6WTP6"/>
<feature type="DNA-binding region" description="H-T-H motif" evidence="2">
    <location>
        <begin position="31"/>
        <end position="50"/>
    </location>
</feature>
<dbReference type="EMBL" id="FWFF01000001">
    <property type="protein sequence ID" value="SLM88335.1"/>
    <property type="molecule type" value="Genomic_DNA"/>
</dbReference>
<protein>
    <submittedName>
        <fullName evidence="5">Transcriptional regulator, TetR family</fullName>
    </submittedName>
</protein>
<dbReference type="Pfam" id="PF00440">
    <property type="entry name" value="TetR_N"/>
    <property type="match status" value="1"/>
</dbReference>
<dbReference type="PANTHER" id="PTHR43479">
    <property type="entry name" value="ACREF/ENVCD OPERON REPRESSOR-RELATED"/>
    <property type="match status" value="1"/>
</dbReference>
<dbReference type="InterPro" id="IPR001647">
    <property type="entry name" value="HTH_TetR"/>
</dbReference>
<sequence length="236" mass="25778">MTISQRRQRTRSALQDAAITVFARRGVAGASIEEICEQGGFTRGAFYSNYATKDELVLGIIDEEFALAVAGASDLKDRLDGGPIHPTDSVADPEATGTAAAGSTAAQRDILRRALEHFQFPFSSTPDRIIAMRDIEVHSLRHPELRTRLDEVMRTHKESLYTTVSDILTHYGARSTVPLRTLVDICHSCYDTAAKDAVVAHPGAESVDVDRSMLLTVLVSFVEFPQDCRTTDGVPS</sequence>
<dbReference type="SUPFAM" id="SSF46689">
    <property type="entry name" value="Homeodomain-like"/>
    <property type="match status" value="1"/>
</dbReference>
<evidence type="ECO:0000256" key="2">
    <source>
        <dbReference type="PROSITE-ProRule" id="PRU00335"/>
    </source>
</evidence>
<dbReference type="InterPro" id="IPR009057">
    <property type="entry name" value="Homeodomain-like_sf"/>
</dbReference>
<dbReference type="InterPro" id="IPR050624">
    <property type="entry name" value="HTH-type_Tx_Regulator"/>
</dbReference>
<dbReference type="PROSITE" id="PS50977">
    <property type="entry name" value="HTH_TETR_2"/>
    <property type="match status" value="1"/>
</dbReference>
<keyword evidence="1 2" id="KW-0238">DNA-binding</keyword>
<dbReference type="RefSeq" id="WP_218777879.1">
    <property type="nucleotide sequence ID" value="NZ_FWFF01000001.1"/>
</dbReference>
<evidence type="ECO:0000313" key="6">
    <source>
        <dbReference type="Proteomes" id="UP000196581"/>
    </source>
</evidence>
<evidence type="ECO:0000259" key="4">
    <source>
        <dbReference type="PROSITE" id="PS50977"/>
    </source>
</evidence>
<feature type="region of interest" description="Disordered" evidence="3">
    <location>
        <begin position="80"/>
        <end position="103"/>
    </location>
</feature>
<dbReference type="Proteomes" id="UP000196581">
    <property type="component" value="Unassembled WGS sequence"/>
</dbReference>
<keyword evidence="6" id="KW-1185">Reference proteome</keyword>
<proteinExistence type="predicted"/>
<dbReference type="PANTHER" id="PTHR43479:SF11">
    <property type="entry name" value="ACREF_ENVCD OPERON REPRESSOR-RELATED"/>
    <property type="match status" value="1"/>
</dbReference>
<evidence type="ECO:0000256" key="3">
    <source>
        <dbReference type="SAM" id="MobiDB-lite"/>
    </source>
</evidence>
<dbReference type="GO" id="GO:0003677">
    <property type="term" value="F:DNA binding"/>
    <property type="evidence" value="ECO:0007669"/>
    <property type="project" value="UniProtKB-UniRule"/>
</dbReference>